<dbReference type="AlphaFoldDB" id="I4YMH9"/>
<dbReference type="PANTHER" id="PTHR43046:SF2">
    <property type="entry name" value="8-OXO-DGTP DIPHOSPHATASE-RELATED"/>
    <property type="match status" value="1"/>
</dbReference>
<dbReference type="InterPro" id="IPR000086">
    <property type="entry name" value="NUDIX_hydrolase_dom"/>
</dbReference>
<dbReference type="PROSITE" id="PS51462">
    <property type="entry name" value="NUDIX"/>
    <property type="match status" value="1"/>
</dbReference>
<dbReference type="Proteomes" id="UP000003947">
    <property type="component" value="Unassembled WGS sequence"/>
</dbReference>
<dbReference type="GO" id="GO:0016787">
    <property type="term" value="F:hydrolase activity"/>
    <property type="evidence" value="ECO:0007669"/>
    <property type="project" value="UniProtKB-KW"/>
</dbReference>
<sequence>MIEIVTALVRDPHGHVPLVRKRGTASFMQPGGKREPGESDLESLARELSEELGCGLVPGSASKLGIFEAPAANEPGQRVRAAIYAARLEGVISCKAEIEDHVWIDPREPGDTPLAPLTRDTVLPLAQSLNESDQAL</sequence>
<dbReference type="eggNOG" id="COG0494">
    <property type="taxonomic scope" value="Bacteria"/>
</dbReference>
<dbReference type="Pfam" id="PF00293">
    <property type="entry name" value="NUDIX"/>
    <property type="match status" value="1"/>
</dbReference>
<protein>
    <submittedName>
        <fullName evidence="4">NTP pyrophosphohydrolase</fullName>
    </submittedName>
</protein>
<name>I4YMH9_9HYPH</name>
<reference evidence="4 5" key="1">
    <citation type="submission" date="2012-02" db="EMBL/GenBank/DDBJ databases">
        <title>Improved High-Quality Draft sequence of Microvirga sp. WSM3557.</title>
        <authorList>
            <consortium name="US DOE Joint Genome Institute"/>
            <person name="Lucas S."/>
            <person name="Han J."/>
            <person name="Lapidus A."/>
            <person name="Cheng J.-F."/>
            <person name="Goodwin L."/>
            <person name="Pitluck S."/>
            <person name="Peters L."/>
            <person name="Zhang X."/>
            <person name="Detter J.C."/>
            <person name="Han C."/>
            <person name="Tapia R."/>
            <person name="Land M."/>
            <person name="Hauser L."/>
            <person name="Kyrpides N."/>
            <person name="Ivanova N."/>
            <person name="Pagani I."/>
            <person name="Brau L."/>
            <person name="Yates R."/>
            <person name="O'Hara G."/>
            <person name="Rui T."/>
            <person name="Howieson J."/>
            <person name="Reeve W."/>
            <person name="Woyke T."/>
        </authorList>
    </citation>
    <scope>NUCLEOTIDE SEQUENCE [LARGE SCALE GENOMIC DNA]</scope>
    <source>
        <strain evidence="4 5">WSM3557</strain>
    </source>
</reference>
<accession>I4YMH9</accession>
<evidence type="ECO:0000259" key="3">
    <source>
        <dbReference type="PROSITE" id="PS51462"/>
    </source>
</evidence>
<keyword evidence="5" id="KW-1185">Reference proteome</keyword>
<dbReference type="EMBL" id="JH660647">
    <property type="protein sequence ID" value="EIM25171.1"/>
    <property type="molecule type" value="Genomic_DNA"/>
</dbReference>
<dbReference type="SUPFAM" id="SSF55811">
    <property type="entry name" value="Nudix"/>
    <property type="match status" value="1"/>
</dbReference>
<dbReference type="PATRIC" id="fig|864069.3.peg.6321"/>
<dbReference type="CDD" id="cd04690">
    <property type="entry name" value="NUDIX_Hydrolase"/>
    <property type="match status" value="1"/>
</dbReference>
<dbReference type="RefSeq" id="WP_009493423.1">
    <property type="nucleotide sequence ID" value="NZ_CP141048.1"/>
</dbReference>
<evidence type="ECO:0000256" key="2">
    <source>
        <dbReference type="ARBA" id="ARBA00022801"/>
    </source>
</evidence>
<dbReference type="Gene3D" id="3.90.79.10">
    <property type="entry name" value="Nucleoside Triphosphate Pyrophosphohydrolase"/>
    <property type="match status" value="1"/>
</dbReference>
<evidence type="ECO:0000256" key="1">
    <source>
        <dbReference type="ARBA" id="ARBA00001946"/>
    </source>
</evidence>
<dbReference type="InterPro" id="IPR015797">
    <property type="entry name" value="NUDIX_hydrolase-like_dom_sf"/>
</dbReference>
<evidence type="ECO:0000313" key="4">
    <source>
        <dbReference type="EMBL" id="EIM25171.1"/>
    </source>
</evidence>
<gene>
    <name evidence="4" type="ORF">MicloDRAFT_00058920</name>
</gene>
<dbReference type="HOGENOM" id="CLU_037162_13_0_5"/>
<evidence type="ECO:0000313" key="5">
    <source>
        <dbReference type="Proteomes" id="UP000003947"/>
    </source>
</evidence>
<keyword evidence="2 4" id="KW-0378">Hydrolase</keyword>
<dbReference type="PANTHER" id="PTHR43046">
    <property type="entry name" value="GDP-MANNOSE MANNOSYL HYDROLASE"/>
    <property type="match status" value="1"/>
</dbReference>
<organism evidence="4 5">
    <name type="scientific">Microvirga lotononidis</name>
    <dbReference type="NCBI Taxonomy" id="864069"/>
    <lineage>
        <taxon>Bacteria</taxon>
        <taxon>Pseudomonadati</taxon>
        <taxon>Pseudomonadota</taxon>
        <taxon>Alphaproteobacteria</taxon>
        <taxon>Hyphomicrobiales</taxon>
        <taxon>Methylobacteriaceae</taxon>
        <taxon>Microvirga</taxon>
    </lineage>
</organism>
<feature type="domain" description="Nudix hydrolase" evidence="3">
    <location>
        <begin position="1"/>
        <end position="127"/>
    </location>
</feature>
<dbReference type="STRING" id="864069.MicloDRAFT_00058920"/>
<comment type="cofactor">
    <cofactor evidence="1">
        <name>Mg(2+)</name>
        <dbReference type="ChEBI" id="CHEBI:18420"/>
    </cofactor>
</comment>
<proteinExistence type="predicted"/>